<dbReference type="AlphaFoldDB" id="A0A0F9RBI3"/>
<dbReference type="SUPFAM" id="SSF53448">
    <property type="entry name" value="Nucleotide-diphospho-sugar transferases"/>
    <property type="match status" value="1"/>
</dbReference>
<evidence type="ECO:0008006" key="2">
    <source>
        <dbReference type="Google" id="ProtNLM"/>
    </source>
</evidence>
<protein>
    <recommendedName>
        <fullName evidence="2">Glycosyltransferase 2-like domain-containing protein</fullName>
    </recommendedName>
</protein>
<comment type="caution">
    <text evidence="1">The sequence shown here is derived from an EMBL/GenBank/DDBJ whole genome shotgun (WGS) entry which is preliminary data.</text>
</comment>
<sequence>MSQPNNISGYTIARNVVKFKYPIRECLSTLRPICDDVVLAYDPYTDDGTDEAVKSLAEDLDLTLFETRWNMDNIDKGLELGVQTDIAMRQCKNQWRLYLQLDEAFHEDDVDLIKDLPRQAQEVGACGADFQRIYFYKDLHTIRRDWCAQITRLTYGDTHTYSTGDGMSCVPTAPASEKHLPNNLWMFHYSRIGDPELISQRVRNMDTFYHEDGTLISKEDLPDYDFVCREFDNYAKENGPKEVSPQLVPYHGTHPLPFAELYQEFD</sequence>
<reference evidence="1" key="1">
    <citation type="journal article" date="2015" name="Nature">
        <title>Complex archaea that bridge the gap between prokaryotes and eukaryotes.</title>
        <authorList>
            <person name="Spang A."/>
            <person name="Saw J.H."/>
            <person name="Jorgensen S.L."/>
            <person name="Zaremba-Niedzwiedzka K."/>
            <person name="Martijn J."/>
            <person name="Lind A.E."/>
            <person name="van Eijk R."/>
            <person name="Schleper C."/>
            <person name="Guy L."/>
            <person name="Ettema T.J."/>
        </authorList>
    </citation>
    <scope>NUCLEOTIDE SEQUENCE</scope>
</reference>
<dbReference type="InterPro" id="IPR029044">
    <property type="entry name" value="Nucleotide-diphossugar_trans"/>
</dbReference>
<evidence type="ECO:0000313" key="1">
    <source>
        <dbReference type="EMBL" id="KKN22536.1"/>
    </source>
</evidence>
<accession>A0A0F9RBI3</accession>
<name>A0A0F9RBI3_9ZZZZ</name>
<dbReference type="EMBL" id="LAZR01003051">
    <property type="protein sequence ID" value="KKN22536.1"/>
    <property type="molecule type" value="Genomic_DNA"/>
</dbReference>
<gene>
    <name evidence="1" type="ORF">LCGC14_0914010</name>
</gene>
<proteinExistence type="predicted"/>
<organism evidence="1">
    <name type="scientific">marine sediment metagenome</name>
    <dbReference type="NCBI Taxonomy" id="412755"/>
    <lineage>
        <taxon>unclassified sequences</taxon>
        <taxon>metagenomes</taxon>
        <taxon>ecological metagenomes</taxon>
    </lineage>
</organism>